<dbReference type="GO" id="GO:0005737">
    <property type="term" value="C:cytoplasm"/>
    <property type="evidence" value="ECO:0007669"/>
    <property type="project" value="TreeGrafter"/>
</dbReference>
<dbReference type="Proteomes" id="UP000663873">
    <property type="component" value="Unassembled WGS sequence"/>
</dbReference>
<dbReference type="PANTHER" id="PTHR46540">
    <property type="entry name" value="TETRATRICOPEPTIDE REPEAT PROTEIN 12"/>
    <property type="match status" value="1"/>
</dbReference>
<dbReference type="SUPFAM" id="SSF48371">
    <property type="entry name" value="ARM repeat"/>
    <property type="match status" value="1"/>
</dbReference>
<dbReference type="InterPro" id="IPR019734">
    <property type="entry name" value="TPR_rpt"/>
</dbReference>
<dbReference type="EMBL" id="CAJOBP010004459">
    <property type="protein sequence ID" value="CAF4440776.1"/>
    <property type="molecule type" value="Genomic_DNA"/>
</dbReference>
<comment type="caution">
    <text evidence="2">The sequence shown here is derived from an EMBL/GenBank/DDBJ whole genome shotgun (WGS) entry which is preliminary data.</text>
</comment>
<dbReference type="GO" id="GO:0007288">
    <property type="term" value="P:sperm axoneme assembly"/>
    <property type="evidence" value="ECO:0007669"/>
    <property type="project" value="TreeGrafter"/>
</dbReference>
<dbReference type="PROSITE" id="PS50005">
    <property type="entry name" value="TPR"/>
    <property type="match status" value="1"/>
</dbReference>
<organism evidence="2 3">
    <name type="scientific">Rotaria socialis</name>
    <dbReference type="NCBI Taxonomy" id="392032"/>
    <lineage>
        <taxon>Eukaryota</taxon>
        <taxon>Metazoa</taxon>
        <taxon>Spiralia</taxon>
        <taxon>Gnathifera</taxon>
        <taxon>Rotifera</taxon>
        <taxon>Eurotatoria</taxon>
        <taxon>Bdelloidea</taxon>
        <taxon>Philodinida</taxon>
        <taxon>Philodinidae</taxon>
        <taxon>Rotaria</taxon>
    </lineage>
</organism>
<sequence>MVDETSEDLENFLSKVDNIHRVVQDLSSNDQHAVSKAMQESDTLIKEISKTGVDRTVINKSPSQPAKEEISPNAFMSALEKDAQKRAENRRKNKILADEFKAKGNDAFHQQLYEQAIDYYTQGLNAKKDYDILYTNRAQVYVKQGRYEDAINDCDWALKVTPTYIKAFVIRGKCFINLKEFDRAKDEFTQAEQIAITNFEPIATRRGLDLLCQLLKDETTRTAFRVNNGFNLFNSHPIIAKTDDQTLSDSVFNLMIIICQDDDENIKECLESKFLNNYTTKNIYSSTALQFFVDISLQNQPRLILLQKFTSNNLMNMINNKKSNGIYAAKLLSNLAIESKIKQYFNDKNELIKLIAILKSTSMDGQIRTTILSLLTNLCSEKNIRHCAVNETDLLQILIDDLGQNENEHELNLLGLLINVTNEPSPNLEETYKNLCEKILTKLKHSTHHQRMFTLLGNVAMHYEQAIDILVENKITVSISQALQQDADEEKIRAAVRLLALCTKSNDQGQQAVANDKKLLSLIYEQLITSQHSLLIGNSALMFGNISAHPSTRQFLQKNPGIEKIIGQMLKLVEESWLSKAAKKNVAIFITKMVKADENFLEEYRKQHGTEILHSALKDVEL</sequence>
<dbReference type="InterPro" id="IPR011989">
    <property type="entry name" value="ARM-like"/>
</dbReference>
<dbReference type="SMART" id="SM00028">
    <property type="entry name" value="TPR"/>
    <property type="match status" value="3"/>
</dbReference>
<evidence type="ECO:0000313" key="2">
    <source>
        <dbReference type="EMBL" id="CAF4440776.1"/>
    </source>
</evidence>
<evidence type="ECO:0000256" key="1">
    <source>
        <dbReference type="PROSITE-ProRule" id="PRU00339"/>
    </source>
</evidence>
<reference evidence="2" key="1">
    <citation type="submission" date="2021-02" db="EMBL/GenBank/DDBJ databases">
        <authorList>
            <person name="Nowell W R."/>
        </authorList>
    </citation>
    <scope>NUCLEOTIDE SEQUENCE</scope>
</reference>
<dbReference type="AlphaFoldDB" id="A0A820RSC9"/>
<keyword evidence="1" id="KW-0802">TPR repeat</keyword>
<dbReference type="Gene3D" id="1.25.10.10">
    <property type="entry name" value="Leucine-rich Repeat Variant"/>
    <property type="match status" value="2"/>
</dbReference>
<dbReference type="InterPro" id="IPR016024">
    <property type="entry name" value="ARM-type_fold"/>
</dbReference>
<dbReference type="InterPro" id="IPR043195">
    <property type="entry name" value="TTC12"/>
</dbReference>
<dbReference type="Pfam" id="PF00515">
    <property type="entry name" value="TPR_1"/>
    <property type="match status" value="1"/>
</dbReference>
<dbReference type="InterPro" id="IPR011990">
    <property type="entry name" value="TPR-like_helical_dom_sf"/>
</dbReference>
<dbReference type="PANTHER" id="PTHR46540:SF1">
    <property type="entry name" value="TETRATRICOPEPTIDE REPEAT PROTEIN 12"/>
    <property type="match status" value="1"/>
</dbReference>
<protein>
    <submittedName>
        <fullName evidence="2">Uncharacterized protein</fullName>
    </submittedName>
</protein>
<feature type="repeat" description="TPR" evidence="1">
    <location>
        <begin position="131"/>
        <end position="164"/>
    </location>
</feature>
<proteinExistence type="predicted"/>
<accession>A0A820RSC9</accession>
<gene>
    <name evidence="2" type="ORF">UJA718_LOCUS22075</name>
</gene>
<name>A0A820RSC9_9BILA</name>
<dbReference type="SUPFAM" id="SSF48452">
    <property type="entry name" value="TPR-like"/>
    <property type="match status" value="1"/>
</dbReference>
<dbReference type="Gene3D" id="1.25.40.10">
    <property type="entry name" value="Tetratricopeptide repeat domain"/>
    <property type="match status" value="1"/>
</dbReference>
<dbReference type="GO" id="GO:0005813">
    <property type="term" value="C:centrosome"/>
    <property type="evidence" value="ECO:0007669"/>
    <property type="project" value="TreeGrafter"/>
</dbReference>
<keyword evidence="3" id="KW-1185">Reference proteome</keyword>
<evidence type="ECO:0000313" key="3">
    <source>
        <dbReference type="Proteomes" id="UP000663873"/>
    </source>
</evidence>
<dbReference type="GO" id="GO:0070286">
    <property type="term" value="P:axonemal dynein complex assembly"/>
    <property type="evidence" value="ECO:0007669"/>
    <property type="project" value="TreeGrafter"/>
</dbReference>